<dbReference type="Gene3D" id="3.40.630.30">
    <property type="match status" value="1"/>
</dbReference>
<evidence type="ECO:0000256" key="2">
    <source>
        <dbReference type="ARBA" id="ARBA00072224"/>
    </source>
</evidence>
<dbReference type="NCBIfam" id="NF007644">
    <property type="entry name" value="PRK10314.1"/>
    <property type="match status" value="1"/>
</dbReference>
<reference evidence="4 5" key="1">
    <citation type="submission" date="2020-08" db="EMBL/GenBank/DDBJ databases">
        <authorList>
            <person name="Kim C.M."/>
        </authorList>
    </citation>
    <scope>NUCLEOTIDE SEQUENCE [LARGE SCALE GENOMIC DNA]</scope>
    <source>
        <strain evidence="4 5">SR9</strain>
    </source>
</reference>
<comment type="caution">
    <text evidence="4">The sequence shown here is derived from an EMBL/GenBank/DDBJ whole genome shotgun (WGS) entry which is preliminary data.</text>
</comment>
<dbReference type="AlphaFoldDB" id="A0A7W4D941"/>
<dbReference type="RefSeq" id="WP_182832327.1">
    <property type="nucleotide sequence ID" value="NZ_JACJFN010000001.1"/>
</dbReference>
<dbReference type="PROSITE" id="PS51186">
    <property type="entry name" value="GNAT"/>
    <property type="match status" value="1"/>
</dbReference>
<dbReference type="InterPro" id="IPR016181">
    <property type="entry name" value="Acyl_CoA_acyltransferase"/>
</dbReference>
<evidence type="ECO:0000313" key="5">
    <source>
        <dbReference type="Proteomes" id="UP000581189"/>
    </source>
</evidence>
<evidence type="ECO:0000259" key="3">
    <source>
        <dbReference type="PROSITE" id="PS51186"/>
    </source>
</evidence>
<organism evidence="4 5">
    <name type="scientific">Aquipseudomonas guryensis</name>
    <dbReference type="NCBI Taxonomy" id="2759165"/>
    <lineage>
        <taxon>Bacteria</taxon>
        <taxon>Pseudomonadati</taxon>
        <taxon>Pseudomonadota</taxon>
        <taxon>Gammaproteobacteria</taxon>
        <taxon>Pseudomonadales</taxon>
        <taxon>Pseudomonadaceae</taxon>
        <taxon>Aquipseudomonas</taxon>
    </lineage>
</organism>
<dbReference type="Pfam" id="PF13673">
    <property type="entry name" value="Acetyltransf_10"/>
    <property type="match status" value="1"/>
</dbReference>
<comment type="similarity">
    <text evidence="1">Belongs to the UPF0039 (ElaA) family.</text>
</comment>
<dbReference type="SUPFAM" id="SSF55729">
    <property type="entry name" value="Acyl-CoA N-acyltransferases (Nat)"/>
    <property type="match status" value="1"/>
</dbReference>
<dbReference type="FunFam" id="3.40.630.30:FF:000035">
    <property type="entry name" value="GNAT family N-acetyltransferase"/>
    <property type="match status" value="1"/>
</dbReference>
<keyword evidence="5" id="KW-1185">Reference proteome</keyword>
<dbReference type="EMBL" id="JACJFN010000001">
    <property type="protein sequence ID" value="MBB1518264.1"/>
    <property type="molecule type" value="Genomic_DNA"/>
</dbReference>
<keyword evidence="4" id="KW-0808">Transferase</keyword>
<protein>
    <recommendedName>
        <fullName evidence="2">Protein ElaA</fullName>
    </recommendedName>
</protein>
<dbReference type="Proteomes" id="UP000581189">
    <property type="component" value="Unassembled WGS sequence"/>
</dbReference>
<name>A0A7W4D941_9GAMM</name>
<evidence type="ECO:0000256" key="1">
    <source>
        <dbReference type="ARBA" id="ARBA00009623"/>
    </source>
</evidence>
<keyword evidence="4" id="KW-0012">Acyltransferase</keyword>
<accession>A0A7W4D941</accession>
<dbReference type="CDD" id="cd04301">
    <property type="entry name" value="NAT_SF"/>
    <property type="match status" value="1"/>
</dbReference>
<sequence>MPITWIIRHHTDLSTHELYALLALRAQVFVVEQNCPYLDVDGQDLLGATCHLLAWHDDTLVAYLRLLAPTTQDGDVVIGRVVIAPQARGTGLGHVLMERALLACAERWPGLSIYLSAQAHLQGYYGRYGFAPVGEVYLEDGIPHIGMRRNSTQSPQT</sequence>
<dbReference type="GO" id="GO:0016747">
    <property type="term" value="F:acyltransferase activity, transferring groups other than amino-acyl groups"/>
    <property type="evidence" value="ECO:0007669"/>
    <property type="project" value="InterPro"/>
</dbReference>
<gene>
    <name evidence="4" type="ORF">H3H45_03375</name>
</gene>
<proteinExistence type="inferred from homology"/>
<feature type="domain" description="N-acetyltransferase" evidence="3">
    <location>
        <begin position="8"/>
        <end position="152"/>
    </location>
</feature>
<dbReference type="InterPro" id="IPR000182">
    <property type="entry name" value="GNAT_dom"/>
</dbReference>
<evidence type="ECO:0000313" key="4">
    <source>
        <dbReference type="EMBL" id="MBB1518264.1"/>
    </source>
</evidence>